<dbReference type="SUPFAM" id="SSF50494">
    <property type="entry name" value="Trypsin-like serine proteases"/>
    <property type="match status" value="1"/>
</dbReference>
<keyword evidence="2 6" id="KW-0378">Hydrolase</keyword>
<evidence type="ECO:0000313" key="6">
    <source>
        <dbReference type="EMBL" id="QEH34196.1"/>
    </source>
</evidence>
<dbReference type="Pfam" id="PF13828">
    <property type="entry name" value="DUF4190"/>
    <property type="match status" value="1"/>
</dbReference>
<dbReference type="Gene3D" id="2.40.10.120">
    <property type="match status" value="1"/>
</dbReference>
<dbReference type="InterPro" id="IPR039522">
    <property type="entry name" value="RING_finger_1_prok"/>
</dbReference>
<feature type="compositionally biased region" description="Basic and acidic residues" evidence="3">
    <location>
        <begin position="436"/>
        <end position="458"/>
    </location>
</feature>
<feature type="transmembrane region" description="Helical" evidence="4">
    <location>
        <begin position="166"/>
        <end position="191"/>
    </location>
</feature>
<dbReference type="OrthoDB" id="229892at2"/>
<keyword evidence="7" id="KW-1185">Reference proteome</keyword>
<evidence type="ECO:0000256" key="1">
    <source>
        <dbReference type="ARBA" id="ARBA00022670"/>
    </source>
</evidence>
<dbReference type="InterPro" id="IPR025241">
    <property type="entry name" value="DUF4190"/>
</dbReference>
<evidence type="ECO:0000256" key="4">
    <source>
        <dbReference type="SAM" id="Phobius"/>
    </source>
</evidence>
<evidence type="ECO:0000313" key="7">
    <source>
        <dbReference type="Proteomes" id="UP000324233"/>
    </source>
</evidence>
<accession>A0A5B9W0Q6</accession>
<keyword evidence="4" id="KW-1133">Transmembrane helix</keyword>
<name>A0A5B9W0Q6_9BACT</name>
<dbReference type="GO" id="GO:0004252">
    <property type="term" value="F:serine-type endopeptidase activity"/>
    <property type="evidence" value="ECO:0007669"/>
    <property type="project" value="InterPro"/>
</dbReference>
<dbReference type="PANTHER" id="PTHR43343">
    <property type="entry name" value="PEPTIDASE S12"/>
    <property type="match status" value="1"/>
</dbReference>
<evidence type="ECO:0000256" key="3">
    <source>
        <dbReference type="SAM" id="MobiDB-lite"/>
    </source>
</evidence>
<feature type="domain" description="DUF4190" evidence="5">
    <location>
        <begin position="124"/>
        <end position="186"/>
    </location>
</feature>
<proteinExistence type="predicted"/>
<feature type="region of interest" description="Disordered" evidence="3">
    <location>
        <begin position="426"/>
        <end position="458"/>
    </location>
</feature>
<keyword evidence="4" id="KW-0812">Transmembrane</keyword>
<organism evidence="6 7">
    <name type="scientific">Aquisphaera giovannonii</name>
    <dbReference type="NCBI Taxonomy" id="406548"/>
    <lineage>
        <taxon>Bacteria</taxon>
        <taxon>Pseudomonadati</taxon>
        <taxon>Planctomycetota</taxon>
        <taxon>Planctomycetia</taxon>
        <taxon>Isosphaerales</taxon>
        <taxon>Isosphaeraceae</taxon>
        <taxon>Aquisphaera</taxon>
    </lineage>
</organism>
<dbReference type="Pfam" id="PF13365">
    <property type="entry name" value="Trypsin_2"/>
    <property type="match status" value="1"/>
</dbReference>
<evidence type="ECO:0000259" key="5">
    <source>
        <dbReference type="Pfam" id="PF13828"/>
    </source>
</evidence>
<dbReference type="InterPro" id="IPR001940">
    <property type="entry name" value="Peptidase_S1C"/>
</dbReference>
<dbReference type="EMBL" id="CP042997">
    <property type="protein sequence ID" value="QEH34196.1"/>
    <property type="molecule type" value="Genomic_DNA"/>
</dbReference>
<dbReference type="InterPro" id="IPR051201">
    <property type="entry name" value="Chloro_Bact_Ser_Proteases"/>
</dbReference>
<dbReference type="KEGG" id="agv:OJF2_27310"/>
<dbReference type="GO" id="GO:0006508">
    <property type="term" value="P:proteolysis"/>
    <property type="evidence" value="ECO:0007669"/>
    <property type="project" value="UniProtKB-KW"/>
</dbReference>
<dbReference type="AlphaFoldDB" id="A0A5B9W0Q6"/>
<evidence type="ECO:0000256" key="2">
    <source>
        <dbReference type="ARBA" id="ARBA00022801"/>
    </source>
</evidence>
<dbReference type="Proteomes" id="UP000324233">
    <property type="component" value="Chromosome"/>
</dbReference>
<keyword evidence="1 6" id="KW-0645">Protease</keyword>
<protein>
    <submittedName>
        <fullName evidence="6">Serine protease Do-like HtrA</fullName>
        <ecNumber evidence="6">3.4.21.107</ecNumber>
    </submittedName>
</protein>
<reference evidence="6 7" key="1">
    <citation type="submission" date="2019-08" db="EMBL/GenBank/DDBJ databases">
        <title>Deep-cultivation of Planctomycetes and their phenomic and genomic characterization uncovers novel biology.</title>
        <authorList>
            <person name="Wiegand S."/>
            <person name="Jogler M."/>
            <person name="Boedeker C."/>
            <person name="Pinto D."/>
            <person name="Vollmers J."/>
            <person name="Rivas-Marin E."/>
            <person name="Kohn T."/>
            <person name="Peeters S.H."/>
            <person name="Heuer A."/>
            <person name="Rast P."/>
            <person name="Oberbeckmann S."/>
            <person name="Bunk B."/>
            <person name="Jeske O."/>
            <person name="Meyerdierks A."/>
            <person name="Storesund J.E."/>
            <person name="Kallscheuer N."/>
            <person name="Luecker S."/>
            <person name="Lage O.M."/>
            <person name="Pohl T."/>
            <person name="Merkel B.J."/>
            <person name="Hornburger P."/>
            <person name="Mueller R.-W."/>
            <person name="Bruemmer F."/>
            <person name="Labrenz M."/>
            <person name="Spormann A.M."/>
            <person name="Op den Camp H."/>
            <person name="Overmann J."/>
            <person name="Amann R."/>
            <person name="Jetten M.S.M."/>
            <person name="Mascher T."/>
            <person name="Medema M.H."/>
            <person name="Devos D.P."/>
            <person name="Kaster A.-K."/>
            <person name="Ovreas L."/>
            <person name="Rohde M."/>
            <person name="Galperin M.Y."/>
            <person name="Jogler C."/>
        </authorList>
    </citation>
    <scope>NUCLEOTIDE SEQUENCE [LARGE SCALE GENOMIC DNA]</scope>
    <source>
        <strain evidence="6 7">OJF2</strain>
    </source>
</reference>
<gene>
    <name evidence="6" type="primary">htrA_4</name>
    <name evidence="6" type="ORF">OJF2_27310</name>
</gene>
<keyword evidence="4" id="KW-0472">Membrane</keyword>
<dbReference type="InterPro" id="IPR009003">
    <property type="entry name" value="Peptidase_S1_PA"/>
</dbReference>
<dbReference type="PRINTS" id="PR00834">
    <property type="entry name" value="PROTEASES2C"/>
</dbReference>
<dbReference type="RefSeq" id="WP_148594153.1">
    <property type="nucleotide sequence ID" value="NZ_CP042997.1"/>
</dbReference>
<dbReference type="PANTHER" id="PTHR43343:SF3">
    <property type="entry name" value="PROTEASE DO-LIKE 8, CHLOROPLASTIC"/>
    <property type="match status" value="1"/>
</dbReference>
<dbReference type="Pfam" id="PF14446">
    <property type="entry name" value="Prok-RING_1"/>
    <property type="match status" value="1"/>
</dbReference>
<feature type="transmembrane region" description="Helical" evidence="4">
    <location>
        <begin position="124"/>
        <end position="154"/>
    </location>
</feature>
<dbReference type="EC" id="3.4.21.107" evidence="6"/>
<sequence length="458" mass="47562">MSSTSGRSLVACPREVGSRCPYCPDAVAVGDLIMVCQSCGTVHHRACWNGHGGCGAYSCTPARREVDSPRAGVLTISAADLDRAVPLPAARPHSYSVNGAASGAGRGAAAPTWERADPRRLNRLAMASFVCGLAGIPLFGLVTGLVAIGLAAFALAAIRATPQRGLWMAISGMILGMADVVGWLLLISAYFGGASGATELRFAENPPEVSTLADLDPPIRRALCANVLIETGGLLGKAIGSGVILQMRDGRALIVTNRHVVDHGFSGGDSPPPAPESLGELTIRMIGHPPGHGRVVWLAPAPIDLALVQAEAAAPAEAALFRKGRPARVGQPVFAVGNPYRLGWSHTQGVISQMRSQLAGLRQVQVIQTQASINPGNSGGGLYDRDGYLLGINTWTSDKRISEGIGFAIAFDSLLALDPPFLEKEAGKAEAGGAGDRARPESRSETPGGEAKRGEVRS</sequence>